<evidence type="ECO:0000313" key="7">
    <source>
        <dbReference type="Proteomes" id="UP001258017"/>
    </source>
</evidence>
<evidence type="ECO:0000256" key="5">
    <source>
        <dbReference type="SAM" id="Phobius"/>
    </source>
</evidence>
<reference evidence="6" key="1">
    <citation type="submission" date="2021-08" db="EMBL/GenBank/DDBJ databases">
        <authorList>
            <person name="Misof B."/>
            <person name="Oliver O."/>
            <person name="Podsiadlowski L."/>
            <person name="Donath A."/>
            <person name="Peters R."/>
            <person name="Mayer C."/>
            <person name="Rust J."/>
            <person name="Gunkel S."/>
            <person name="Lesny P."/>
            <person name="Martin S."/>
            <person name="Oeyen J.P."/>
            <person name="Petersen M."/>
            <person name="Panagiotis P."/>
            <person name="Wilbrandt J."/>
            <person name="Tanja T."/>
        </authorList>
    </citation>
    <scope>NUCLEOTIDE SEQUENCE</scope>
    <source>
        <strain evidence="6">GBR_01_08_01A</strain>
        <tissue evidence="6">Thorax + abdomen</tissue>
    </source>
</reference>
<proteinExistence type="predicted"/>
<keyword evidence="2 5" id="KW-0812">Transmembrane</keyword>
<feature type="transmembrane region" description="Helical" evidence="5">
    <location>
        <begin position="101"/>
        <end position="125"/>
    </location>
</feature>
<dbReference type="GO" id="GO:0019991">
    <property type="term" value="P:septate junction assembly"/>
    <property type="evidence" value="ECO:0007669"/>
    <property type="project" value="TreeGrafter"/>
</dbReference>
<dbReference type="InterPro" id="IPR004031">
    <property type="entry name" value="PMP22/EMP/MP20/Claudin"/>
</dbReference>
<dbReference type="Pfam" id="PF13903">
    <property type="entry name" value="Claudin_2"/>
    <property type="match status" value="1"/>
</dbReference>
<keyword evidence="3 5" id="KW-1133">Transmembrane helix</keyword>
<comment type="caution">
    <text evidence="6">The sequence shown here is derived from an EMBL/GenBank/DDBJ whole genome shotgun (WGS) entry which is preliminary data.</text>
</comment>
<comment type="subcellular location">
    <subcellularLocation>
        <location evidence="1">Membrane</location>
        <topology evidence="1">Multi-pass membrane protein</topology>
    </subcellularLocation>
</comment>
<protein>
    <submittedName>
        <fullName evidence="6">Uncharacterized protein</fullName>
    </submittedName>
</protein>
<keyword evidence="7" id="KW-1185">Reference proteome</keyword>
<dbReference type="PANTHER" id="PTHR21284:SF6">
    <property type="entry name" value="SINUOUS"/>
    <property type="match status" value="1"/>
</dbReference>
<evidence type="ECO:0000256" key="4">
    <source>
        <dbReference type="ARBA" id="ARBA00023136"/>
    </source>
</evidence>
<evidence type="ECO:0000256" key="3">
    <source>
        <dbReference type="ARBA" id="ARBA00022989"/>
    </source>
</evidence>
<dbReference type="GO" id="GO:0035151">
    <property type="term" value="P:regulation of tube size, open tracheal system"/>
    <property type="evidence" value="ECO:0007669"/>
    <property type="project" value="TreeGrafter"/>
</dbReference>
<feature type="transmembrane region" description="Helical" evidence="5">
    <location>
        <begin position="137"/>
        <end position="162"/>
    </location>
</feature>
<dbReference type="Gene3D" id="1.20.140.150">
    <property type="match status" value="1"/>
</dbReference>
<name>A0AAD9RN77_9HYME</name>
<dbReference type="GO" id="GO:0005918">
    <property type="term" value="C:septate junction"/>
    <property type="evidence" value="ECO:0007669"/>
    <property type="project" value="TreeGrafter"/>
</dbReference>
<dbReference type="EMBL" id="JAIFRP010000031">
    <property type="protein sequence ID" value="KAK2582263.1"/>
    <property type="molecule type" value="Genomic_DNA"/>
</dbReference>
<accession>A0AAD9RN77</accession>
<evidence type="ECO:0000313" key="6">
    <source>
        <dbReference type="EMBL" id="KAK2582263.1"/>
    </source>
</evidence>
<organism evidence="6 7">
    <name type="scientific">Odynerus spinipes</name>
    <dbReference type="NCBI Taxonomy" id="1348599"/>
    <lineage>
        <taxon>Eukaryota</taxon>
        <taxon>Metazoa</taxon>
        <taxon>Ecdysozoa</taxon>
        <taxon>Arthropoda</taxon>
        <taxon>Hexapoda</taxon>
        <taxon>Insecta</taxon>
        <taxon>Pterygota</taxon>
        <taxon>Neoptera</taxon>
        <taxon>Endopterygota</taxon>
        <taxon>Hymenoptera</taxon>
        <taxon>Apocrita</taxon>
        <taxon>Aculeata</taxon>
        <taxon>Vespoidea</taxon>
        <taxon>Vespidae</taxon>
        <taxon>Eumeninae</taxon>
        <taxon>Odynerus</taxon>
    </lineage>
</organism>
<dbReference type="PANTHER" id="PTHR21284">
    <property type="entry name" value="EG:80H7.2 PROTEIN"/>
    <property type="match status" value="1"/>
</dbReference>
<gene>
    <name evidence="6" type="ORF">KPH14_004609</name>
</gene>
<sequence>MEKTRSLSGDIGICILLLAIFSIFVSFATPTWLVSDPRIMNTQFEKMGLWTHCFKSLPSPYEADAPTIFFVGCRWLFDPFTKGYSDIRPFLRPPFMIATQFFFTLCFLLILLSFGLMLVSVSCYGPQQKRYIQLIQIIGYLLLISGFNGSIAVIIFACFGNREGWMPGHESNYFGWAFAMGVVGSVLALIAGALFLVDAHVQKKKGRYLKESQTRMQSNSNTQDVFF</sequence>
<evidence type="ECO:0000256" key="1">
    <source>
        <dbReference type="ARBA" id="ARBA00004141"/>
    </source>
</evidence>
<keyword evidence="4 5" id="KW-0472">Membrane</keyword>
<reference evidence="6" key="2">
    <citation type="journal article" date="2023" name="Commun. Biol.">
        <title>Intrasexual cuticular hydrocarbon dimorphism in a wasp sheds light on hydrocarbon biosynthesis genes in Hymenoptera.</title>
        <authorList>
            <person name="Moris V.C."/>
            <person name="Podsiadlowski L."/>
            <person name="Martin S."/>
            <person name="Oeyen J.P."/>
            <person name="Donath A."/>
            <person name="Petersen M."/>
            <person name="Wilbrandt J."/>
            <person name="Misof B."/>
            <person name="Liedtke D."/>
            <person name="Thamm M."/>
            <person name="Scheiner R."/>
            <person name="Schmitt T."/>
            <person name="Niehuis O."/>
        </authorList>
    </citation>
    <scope>NUCLEOTIDE SEQUENCE</scope>
    <source>
        <strain evidence="6">GBR_01_08_01A</strain>
    </source>
</reference>
<feature type="transmembrane region" description="Helical" evidence="5">
    <location>
        <begin position="12"/>
        <end position="33"/>
    </location>
</feature>
<evidence type="ECO:0000256" key="2">
    <source>
        <dbReference type="ARBA" id="ARBA00022692"/>
    </source>
</evidence>
<dbReference type="Proteomes" id="UP001258017">
    <property type="component" value="Unassembled WGS sequence"/>
</dbReference>
<dbReference type="AlphaFoldDB" id="A0AAD9RN77"/>
<dbReference type="GO" id="GO:0016020">
    <property type="term" value="C:membrane"/>
    <property type="evidence" value="ECO:0007669"/>
    <property type="project" value="UniProtKB-SubCell"/>
</dbReference>
<feature type="transmembrane region" description="Helical" evidence="5">
    <location>
        <begin position="174"/>
        <end position="197"/>
    </location>
</feature>